<feature type="transmembrane region" description="Helical" evidence="9">
    <location>
        <begin position="178"/>
        <end position="198"/>
    </location>
</feature>
<protein>
    <submittedName>
        <fullName evidence="10">Drug:h+ antiporter</fullName>
    </submittedName>
</protein>
<sequence>MSYENEKRASPALDALPEDAIPKIDPSLAEKIQEEEDAHLGVKTVEAAERVYGRYSKWFLFVGIALASYIYSLDGQTTYNYLAFATSTFDKHGLISTIQVAQSIIIACGKPVIAKVADVSSRGTSYIVVLLFYVLGYIVIASANGVGALAAGIILYAMGLQLLSQIIIADITTLKWRGFVSSMTSAPFIINAFIGSNISTSMLEHSTWRWGYGMFAILVPASLSPLIITLFWAERKAKKLGLVAAPARNTNSLLRKVWLYAEQLDVVGLAILGTAVALILLPLTLAQGAKGQWDNPSMIAMIVVGCVLLPVFALWDIYFAKRPVFPRRFLTNRSVVFAAWIGFFDFFSFYLSFTYLYSFVLVTKSWSLIDATYFNQTQTVALTVFGIAAGFAMRFIRRYKWVLTAGLCIRLLGVGLMIHSRGANASDAEIVWTQLLQGIGGGFASVASQVGAQASVPHLDVAMVTAVVLLWTEIGGAVGSGVAGAIWTNTMPKELEKHLPNLNATERATLFGDITSVTALPYDDPTRQGVIAAYGDTMRDMLIAATVLAVVPIVLSLGMPNWYLGDRQNAVDAADLKGERIVPIGAVAPGAGEEEKRAQVSDPEKAEGRD</sequence>
<feature type="transmembrane region" description="Helical" evidence="9">
    <location>
        <begin position="125"/>
        <end position="143"/>
    </location>
</feature>
<feature type="transmembrane region" description="Helical" evidence="9">
    <location>
        <begin position="297"/>
        <end position="315"/>
    </location>
</feature>
<dbReference type="OrthoDB" id="2241241at2759"/>
<feature type="transmembrane region" description="Helical" evidence="9">
    <location>
        <begin position="55"/>
        <end position="73"/>
    </location>
</feature>
<dbReference type="InterPro" id="IPR036259">
    <property type="entry name" value="MFS_trans_sf"/>
</dbReference>
<feature type="transmembrane region" description="Helical" evidence="9">
    <location>
        <begin position="264"/>
        <end position="285"/>
    </location>
</feature>
<dbReference type="PANTHER" id="PTHR23501:SF87">
    <property type="entry name" value="SIDEROPHORE IRON TRANSPORTER 2"/>
    <property type="match status" value="1"/>
</dbReference>
<dbReference type="FunFam" id="1.20.1250.20:FF:000197">
    <property type="entry name" value="Siderophore iron transporter 1"/>
    <property type="match status" value="1"/>
</dbReference>
<feature type="transmembrane region" description="Helical" evidence="9">
    <location>
        <begin position="461"/>
        <end position="487"/>
    </location>
</feature>
<dbReference type="AlphaFoldDB" id="A0A1Y2IGR3"/>
<dbReference type="SUPFAM" id="SSF103473">
    <property type="entry name" value="MFS general substrate transporter"/>
    <property type="match status" value="1"/>
</dbReference>
<feature type="transmembrane region" description="Helical" evidence="9">
    <location>
        <begin position="149"/>
        <end position="171"/>
    </location>
</feature>
<keyword evidence="3" id="KW-0813">Transport</keyword>
<proteinExistence type="inferred from homology"/>
<feature type="transmembrane region" description="Helical" evidence="9">
    <location>
        <begin position="210"/>
        <end position="233"/>
    </location>
</feature>
<keyword evidence="5 9" id="KW-1133">Transmembrane helix</keyword>
<evidence type="ECO:0000313" key="10">
    <source>
        <dbReference type="EMBL" id="OSD00325.1"/>
    </source>
</evidence>
<feature type="compositionally biased region" description="Basic and acidic residues" evidence="8">
    <location>
        <begin position="593"/>
        <end position="610"/>
    </location>
</feature>
<name>A0A1Y2IGR3_TRAC3</name>
<reference evidence="10 11" key="1">
    <citation type="journal article" date="2015" name="Biotechnol. Biofuels">
        <title>Enhanced degradation of softwood versus hardwood by the white-rot fungus Pycnoporus coccineus.</title>
        <authorList>
            <person name="Couturier M."/>
            <person name="Navarro D."/>
            <person name="Chevret D."/>
            <person name="Henrissat B."/>
            <person name="Piumi F."/>
            <person name="Ruiz-Duenas F.J."/>
            <person name="Martinez A.T."/>
            <person name="Grigoriev I.V."/>
            <person name="Riley R."/>
            <person name="Lipzen A."/>
            <person name="Berrin J.G."/>
            <person name="Master E.R."/>
            <person name="Rosso M.N."/>
        </authorList>
    </citation>
    <scope>NUCLEOTIDE SEQUENCE [LARGE SCALE GENOMIC DNA]</scope>
    <source>
        <strain evidence="10 11">BRFM310</strain>
    </source>
</reference>
<feature type="transmembrane region" description="Helical" evidence="9">
    <location>
        <begin position="377"/>
        <end position="396"/>
    </location>
</feature>
<evidence type="ECO:0000256" key="1">
    <source>
        <dbReference type="ARBA" id="ARBA00004141"/>
    </source>
</evidence>
<comment type="subcellular location">
    <subcellularLocation>
        <location evidence="1">Membrane</location>
        <topology evidence="1">Multi-pass membrane protein</topology>
    </subcellularLocation>
</comment>
<evidence type="ECO:0000256" key="5">
    <source>
        <dbReference type="ARBA" id="ARBA00022989"/>
    </source>
</evidence>
<evidence type="ECO:0000256" key="4">
    <source>
        <dbReference type="ARBA" id="ARBA00022692"/>
    </source>
</evidence>
<dbReference type="PANTHER" id="PTHR23501">
    <property type="entry name" value="MAJOR FACILITATOR SUPERFAMILY"/>
    <property type="match status" value="1"/>
</dbReference>
<organism evidence="10 11">
    <name type="scientific">Trametes coccinea (strain BRFM310)</name>
    <name type="common">Pycnoporus coccineus</name>
    <dbReference type="NCBI Taxonomy" id="1353009"/>
    <lineage>
        <taxon>Eukaryota</taxon>
        <taxon>Fungi</taxon>
        <taxon>Dikarya</taxon>
        <taxon>Basidiomycota</taxon>
        <taxon>Agaricomycotina</taxon>
        <taxon>Agaricomycetes</taxon>
        <taxon>Polyporales</taxon>
        <taxon>Polyporaceae</taxon>
        <taxon>Trametes</taxon>
    </lineage>
</organism>
<dbReference type="GO" id="GO:0005886">
    <property type="term" value="C:plasma membrane"/>
    <property type="evidence" value="ECO:0007669"/>
    <property type="project" value="TreeGrafter"/>
</dbReference>
<evidence type="ECO:0000313" key="11">
    <source>
        <dbReference type="Proteomes" id="UP000193067"/>
    </source>
</evidence>
<accession>A0A1Y2IGR3</accession>
<feature type="region of interest" description="Disordered" evidence="8">
    <location>
        <begin position="587"/>
        <end position="610"/>
    </location>
</feature>
<evidence type="ECO:0000256" key="9">
    <source>
        <dbReference type="SAM" id="Phobius"/>
    </source>
</evidence>
<gene>
    <name evidence="10" type="ORF">PYCCODRAFT_1371262</name>
</gene>
<keyword evidence="11" id="KW-1185">Reference proteome</keyword>
<evidence type="ECO:0000256" key="8">
    <source>
        <dbReference type="SAM" id="MobiDB-lite"/>
    </source>
</evidence>
<evidence type="ECO:0000256" key="6">
    <source>
        <dbReference type="ARBA" id="ARBA00023065"/>
    </source>
</evidence>
<comment type="similarity">
    <text evidence="2">Belongs to the major facilitator superfamily.</text>
</comment>
<keyword evidence="7 9" id="KW-0472">Membrane</keyword>
<feature type="transmembrane region" description="Helical" evidence="9">
    <location>
        <begin position="401"/>
        <end position="419"/>
    </location>
</feature>
<keyword evidence="4 9" id="KW-0812">Transmembrane</keyword>
<dbReference type="EMBL" id="KZ084119">
    <property type="protein sequence ID" value="OSD00325.1"/>
    <property type="molecule type" value="Genomic_DNA"/>
</dbReference>
<feature type="transmembrane region" description="Helical" evidence="9">
    <location>
        <begin position="541"/>
        <end position="559"/>
    </location>
</feature>
<evidence type="ECO:0000256" key="2">
    <source>
        <dbReference type="ARBA" id="ARBA00008335"/>
    </source>
</evidence>
<evidence type="ECO:0000256" key="3">
    <source>
        <dbReference type="ARBA" id="ARBA00022448"/>
    </source>
</evidence>
<feature type="transmembrane region" description="Helical" evidence="9">
    <location>
        <begin position="93"/>
        <end position="113"/>
    </location>
</feature>
<dbReference type="GO" id="GO:0022857">
    <property type="term" value="F:transmembrane transporter activity"/>
    <property type="evidence" value="ECO:0007669"/>
    <property type="project" value="TreeGrafter"/>
</dbReference>
<keyword evidence="6" id="KW-0406">Ion transport</keyword>
<dbReference type="Proteomes" id="UP000193067">
    <property type="component" value="Unassembled WGS sequence"/>
</dbReference>
<dbReference type="GO" id="GO:0006811">
    <property type="term" value="P:monoatomic ion transport"/>
    <property type="evidence" value="ECO:0007669"/>
    <property type="project" value="UniProtKB-KW"/>
</dbReference>
<dbReference type="Gene3D" id="1.20.1250.20">
    <property type="entry name" value="MFS general substrate transporter like domains"/>
    <property type="match status" value="2"/>
</dbReference>
<dbReference type="STRING" id="1353009.A0A1Y2IGR3"/>
<feature type="transmembrane region" description="Helical" evidence="9">
    <location>
        <begin position="335"/>
        <end position="357"/>
    </location>
</feature>
<evidence type="ECO:0000256" key="7">
    <source>
        <dbReference type="ARBA" id="ARBA00023136"/>
    </source>
</evidence>